<evidence type="ECO:0000256" key="7">
    <source>
        <dbReference type="HAMAP-Rule" id="MF_01456"/>
    </source>
</evidence>
<dbReference type="EMBL" id="MFNE01000001">
    <property type="protein sequence ID" value="OGG97270.1"/>
    <property type="molecule type" value="Genomic_DNA"/>
</dbReference>
<dbReference type="AlphaFoldDB" id="A0A1F6GGQ8"/>
<dbReference type="GO" id="GO:0050136">
    <property type="term" value="F:NADH dehydrogenase (quinone) (non-electrogenic) activity"/>
    <property type="evidence" value="ECO:0007669"/>
    <property type="project" value="UniProtKB-UniRule"/>
</dbReference>
<evidence type="ECO:0000313" key="8">
    <source>
        <dbReference type="EMBL" id="OGG97270.1"/>
    </source>
</evidence>
<gene>
    <name evidence="7" type="primary">nuoK</name>
    <name evidence="8" type="ORF">A2527_10575</name>
</gene>
<dbReference type="Proteomes" id="UP000178449">
    <property type="component" value="Unassembled WGS sequence"/>
</dbReference>
<dbReference type="Pfam" id="PF00420">
    <property type="entry name" value="Oxidored_q2"/>
    <property type="match status" value="1"/>
</dbReference>
<keyword evidence="7" id="KW-0874">Quinone</keyword>
<keyword evidence="7" id="KW-0830">Ubiquinone</keyword>
<dbReference type="Gene3D" id="1.10.287.3510">
    <property type="match status" value="1"/>
</dbReference>
<dbReference type="GO" id="GO:0030964">
    <property type="term" value="C:NADH dehydrogenase complex"/>
    <property type="evidence" value="ECO:0007669"/>
    <property type="project" value="TreeGrafter"/>
</dbReference>
<dbReference type="PANTHER" id="PTHR11434">
    <property type="entry name" value="NADH-UBIQUINONE OXIDOREDUCTASE SUBUNIT ND4L"/>
    <property type="match status" value="1"/>
</dbReference>
<protein>
    <recommendedName>
        <fullName evidence="7">NADH-quinone oxidoreductase subunit K</fullName>
        <ecNumber evidence="7">7.1.1.-</ecNumber>
    </recommendedName>
    <alternativeName>
        <fullName evidence="7">NADH dehydrogenase I subunit K</fullName>
    </alternativeName>
    <alternativeName>
        <fullName evidence="7">NDH-1 subunit K</fullName>
    </alternativeName>
</protein>
<sequence length="103" mass="10806">MSLSLVLAISAGLFALGTMMFVVKKNLIAILMGVELLMNAAALNFMGFSYYSPAKGHPLDGQVFALFVILIAAAEAVVALGIAIAVYKEFGHVSADKLSQLEG</sequence>
<comment type="function">
    <text evidence="7">NDH-1 shuttles electrons from NADH, via FMN and iron-sulfur (Fe-S) centers, to quinones in the respiratory chain. The immediate electron acceptor for the enzyme in this species is believed to be ubiquinone. Couples the redox reaction to proton translocation (for every two electrons transferred, four hydrogen ions are translocated across the cytoplasmic membrane), and thus conserves the redox energy in a proton gradient.</text>
</comment>
<comment type="similarity">
    <text evidence="2 7">Belongs to the complex I subunit 4L family.</text>
</comment>
<dbReference type="EC" id="7.1.1.-" evidence="7"/>
<dbReference type="GO" id="GO:0042773">
    <property type="term" value="P:ATP synthesis coupled electron transport"/>
    <property type="evidence" value="ECO:0007669"/>
    <property type="project" value="InterPro"/>
</dbReference>
<dbReference type="NCBIfam" id="NF004320">
    <property type="entry name" value="PRK05715.1-2"/>
    <property type="match status" value="1"/>
</dbReference>
<dbReference type="GO" id="GO:0048038">
    <property type="term" value="F:quinone binding"/>
    <property type="evidence" value="ECO:0007669"/>
    <property type="project" value="UniProtKB-KW"/>
</dbReference>
<proteinExistence type="inferred from homology"/>
<dbReference type="GO" id="GO:0005886">
    <property type="term" value="C:plasma membrane"/>
    <property type="evidence" value="ECO:0007669"/>
    <property type="project" value="UniProtKB-SubCell"/>
</dbReference>
<evidence type="ECO:0000256" key="3">
    <source>
        <dbReference type="ARBA" id="ARBA00022448"/>
    </source>
</evidence>
<feature type="transmembrane region" description="Helical" evidence="7">
    <location>
        <begin position="6"/>
        <end position="23"/>
    </location>
</feature>
<evidence type="ECO:0000256" key="4">
    <source>
        <dbReference type="ARBA" id="ARBA00022692"/>
    </source>
</evidence>
<keyword evidence="6 7" id="KW-0472">Membrane</keyword>
<accession>A0A1F6GGQ8</accession>
<evidence type="ECO:0000256" key="1">
    <source>
        <dbReference type="ARBA" id="ARBA00004141"/>
    </source>
</evidence>
<feature type="transmembrane region" description="Helical" evidence="7">
    <location>
        <begin position="30"/>
        <end position="51"/>
    </location>
</feature>
<dbReference type="InterPro" id="IPR039428">
    <property type="entry name" value="NUOK/Mnh_C1-like"/>
</dbReference>
<organism evidence="8 9">
    <name type="scientific">Candidatus Lambdaproteobacteria bacterium RIFOXYD2_FULL_50_16</name>
    <dbReference type="NCBI Taxonomy" id="1817772"/>
    <lineage>
        <taxon>Bacteria</taxon>
        <taxon>Pseudomonadati</taxon>
        <taxon>Pseudomonadota</taxon>
        <taxon>Candidatus Lambdaproteobacteria</taxon>
    </lineage>
</organism>
<dbReference type="PANTHER" id="PTHR11434:SF16">
    <property type="entry name" value="NADH-UBIQUINONE OXIDOREDUCTASE CHAIN 4L"/>
    <property type="match status" value="1"/>
</dbReference>
<evidence type="ECO:0000313" key="9">
    <source>
        <dbReference type="Proteomes" id="UP000178449"/>
    </source>
</evidence>
<keyword evidence="4 7" id="KW-0812">Transmembrane</keyword>
<dbReference type="STRING" id="1817772.A2527_10575"/>
<keyword evidence="7" id="KW-1003">Cell membrane</keyword>
<keyword evidence="5 7" id="KW-1133">Transmembrane helix</keyword>
<dbReference type="HAMAP" id="MF_01456">
    <property type="entry name" value="NDH1_NuoK"/>
    <property type="match status" value="1"/>
</dbReference>
<comment type="catalytic activity">
    <reaction evidence="7">
        <text>a quinone + NADH + 5 H(+)(in) = a quinol + NAD(+) + 4 H(+)(out)</text>
        <dbReference type="Rhea" id="RHEA:57888"/>
        <dbReference type="ChEBI" id="CHEBI:15378"/>
        <dbReference type="ChEBI" id="CHEBI:24646"/>
        <dbReference type="ChEBI" id="CHEBI:57540"/>
        <dbReference type="ChEBI" id="CHEBI:57945"/>
        <dbReference type="ChEBI" id="CHEBI:132124"/>
    </reaction>
</comment>
<comment type="caution">
    <text evidence="8">The sequence shown here is derived from an EMBL/GenBank/DDBJ whole genome shotgun (WGS) entry which is preliminary data.</text>
</comment>
<keyword evidence="7" id="KW-0520">NAD</keyword>
<keyword evidence="7" id="KW-1278">Translocase</keyword>
<evidence type="ECO:0000256" key="6">
    <source>
        <dbReference type="ARBA" id="ARBA00023136"/>
    </source>
</evidence>
<comment type="subcellular location">
    <subcellularLocation>
        <location evidence="7">Cell membrane</location>
        <topology evidence="7">Multi-pass membrane protein</topology>
    </subcellularLocation>
    <subcellularLocation>
        <location evidence="1">Membrane</location>
        <topology evidence="1">Multi-pass membrane protein</topology>
    </subcellularLocation>
</comment>
<evidence type="ECO:0000256" key="5">
    <source>
        <dbReference type="ARBA" id="ARBA00022989"/>
    </source>
</evidence>
<evidence type="ECO:0000256" key="2">
    <source>
        <dbReference type="ARBA" id="ARBA00010519"/>
    </source>
</evidence>
<reference evidence="8 9" key="1">
    <citation type="journal article" date="2016" name="Nat. Commun.">
        <title>Thousands of microbial genomes shed light on interconnected biogeochemical processes in an aquifer system.</title>
        <authorList>
            <person name="Anantharaman K."/>
            <person name="Brown C.T."/>
            <person name="Hug L.A."/>
            <person name="Sharon I."/>
            <person name="Castelle C.J."/>
            <person name="Probst A.J."/>
            <person name="Thomas B.C."/>
            <person name="Singh A."/>
            <person name="Wilkins M.J."/>
            <person name="Karaoz U."/>
            <person name="Brodie E.L."/>
            <person name="Williams K.H."/>
            <person name="Hubbard S.S."/>
            <person name="Banfield J.F."/>
        </authorList>
    </citation>
    <scope>NUCLEOTIDE SEQUENCE [LARGE SCALE GENOMIC DNA]</scope>
</reference>
<keyword evidence="3 7" id="KW-0813">Transport</keyword>
<comment type="subunit">
    <text evidence="7">NDH-1 is composed of 14 different subunits. Subunits NuoA, H, J, K, L, M, N constitute the membrane sector of the complex.</text>
</comment>
<feature type="transmembrane region" description="Helical" evidence="7">
    <location>
        <begin position="63"/>
        <end position="87"/>
    </location>
</feature>
<dbReference type="InterPro" id="IPR001133">
    <property type="entry name" value="NADH_UbQ_OxRdtase_chain4L/K"/>
</dbReference>
<name>A0A1F6GGQ8_9PROT</name>